<dbReference type="GO" id="GO:0016052">
    <property type="term" value="P:carbohydrate catabolic process"/>
    <property type="evidence" value="ECO:0007669"/>
    <property type="project" value="TreeGrafter"/>
</dbReference>
<dbReference type="PANTHER" id="PTHR10889:SF3">
    <property type="entry name" value="DEOXYRIBOSE-PHOSPHATE ALDOLASE"/>
    <property type="match status" value="1"/>
</dbReference>
<keyword evidence="4" id="KW-0456">Lyase</keyword>
<evidence type="ECO:0000313" key="8">
    <source>
        <dbReference type="EMBL" id="SEG41014.1"/>
    </source>
</evidence>
<comment type="similarity">
    <text evidence="2">Belongs to the DeoC/FbaB aldolase family. DeoC type 2 subfamily.</text>
</comment>
<dbReference type="InterPro" id="IPR011343">
    <property type="entry name" value="DeoC"/>
</dbReference>
<dbReference type="InterPro" id="IPR013785">
    <property type="entry name" value="Aldolase_TIM"/>
</dbReference>
<dbReference type="EC" id="4.1.2.4" evidence="3 7"/>
<gene>
    <name evidence="8" type="ORF">SAMN04488115_10575</name>
</gene>
<dbReference type="GO" id="GO:0009264">
    <property type="term" value="P:deoxyribonucleotide catabolic process"/>
    <property type="evidence" value="ECO:0007669"/>
    <property type="project" value="UniProtKB-UniRule"/>
</dbReference>
<dbReference type="GO" id="GO:0004139">
    <property type="term" value="F:deoxyribose-phosphate aldolase activity"/>
    <property type="evidence" value="ECO:0007669"/>
    <property type="project" value="UniProtKB-UniRule"/>
</dbReference>
<evidence type="ECO:0000256" key="7">
    <source>
        <dbReference type="NCBIfam" id="TIGR00126"/>
    </source>
</evidence>
<dbReference type="GO" id="GO:0005737">
    <property type="term" value="C:cytoplasm"/>
    <property type="evidence" value="ECO:0007669"/>
    <property type="project" value="InterPro"/>
</dbReference>
<evidence type="ECO:0000256" key="2">
    <source>
        <dbReference type="ARBA" id="ARBA00009473"/>
    </source>
</evidence>
<dbReference type="Pfam" id="PF01791">
    <property type="entry name" value="DeoC"/>
    <property type="match status" value="1"/>
</dbReference>
<dbReference type="PIRSF" id="PIRSF001357">
    <property type="entry name" value="DeoC"/>
    <property type="match status" value="1"/>
</dbReference>
<dbReference type="Gene3D" id="3.20.20.70">
    <property type="entry name" value="Aldolase class I"/>
    <property type="match status" value="1"/>
</dbReference>
<dbReference type="Proteomes" id="UP000236743">
    <property type="component" value="Unassembled WGS sequence"/>
</dbReference>
<dbReference type="NCBIfam" id="TIGR00126">
    <property type="entry name" value="deoC"/>
    <property type="match status" value="1"/>
</dbReference>
<evidence type="ECO:0000256" key="5">
    <source>
        <dbReference type="ARBA" id="ARBA00023270"/>
    </source>
</evidence>
<name>A0A1H5ZYF8_9HYPH</name>
<comment type="pathway">
    <text evidence="1">Carbohydrate degradation; 2-deoxy-D-ribose 1-phosphate degradation; D-glyceraldehyde 3-phosphate and acetaldehyde from 2-deoxy-alpha-D-ribose 1-phosphate: step 2/2.</text>
</comment>
<organism evidence="8 9">
    <name type="scientific">Bosea lathyri</name>
    <dbReference type="NCBI Taxonomy" id="1036778"/>
    <lineage>
        <taxon>Bacteria</taxon>
        <taxon>Pseudomonadati</taxon>
        <taxon>Pseudomonadota</taxon>
        <taxon>Alphaproteobacteria</taxon>
        <taxon>Hyphomicrobiales</taxon>
        <taxon>Boseaceae</taxon>
        <taxon>Bosea</taxon>
    </lineage>
</organism>
<dbReference type="EMBL" id="FNUY01000005">
    <property type="protein sequence ID" value="SEG41014.1"/>
    <property type="molecule type" value="Genomic_DNA"/>
</dbReference>
<evidence type="ECO:0000256" key="3">
    <source>
        <dbReference type="ARBA" id="ARBA00012515"/>
    </source>
</evidence>
<evidence type="ECO:0000313" key="9">
    <source>
        <dbReference type="Proteomes" id="UP000236743"/>
    </source>
</evidence>
<dbReference type="RefSeq" id="WP_103872995.1">
    <property type="nucleotide sequence ID" value="NZ_FNUY01000005.1"/>
</dbReference>
<sequence>MSDKAMAERALALLDLTDLSENADEAGTLALCRRATAGPVTVAAICIWPHFIGTARTAFATAEVVPRIATVVNFPAGGTDIATVAAETQAALAAGADEIDLVLPWRALLAGDMATAQAMVVRIKVLCVGKRLKVILETGEYPDLDAVRAASDLAIAAGADFIKTSTGKTANSASPEAARTMLDVLKASGRPVGLKPSGGIRSLSDASLYLGLADEIMGPGWARPETFRFGASGLHQVLVDVITGSAGGTKTGGTY</sequence>
<evidence type="ECO:0000256" key="1">
    <source>
        <dbReference type="ARBA" id="ARBA00004816"/>
    </source>
</evidence>
<protein>
    <recommendedName>
        <fullName evidence="3 7">Deoxyribose-phosphate aldolase</fullName>
        <ecNumber evidence="3 7">4.1.2.4</ecNumber>
    </recommendedName>
</protein>
<reference evidence="8 9" key="1">
    <citation type="submission" date="2016-10" db="EMBL/GenBank/DDBJ databases">
        <authorList>
            <person name="de Groot N.N."/>
        </authorList>
    </citation>
    <scope>NUCLEOTIDE SEQUENCE [LARGE SCALE GENOMIC DNA]</scope>
    <source>
        <strain evidence="8 9">DSM 26656</strain>
    </source>
</reference>
<keyword evidence="9" id="KW-1185">Reference proteome</keyword>
<evidence type="ECO:0000256" key="6">
    <source>
        <dbReference type="ARBA" id="ARBA00048791"/>
    </source>
</evidence>
<comment type="catalytic activity">
    <reaction evidence="6">
        <text>2-deoxy-D-ribose 5-phosphate = D-glyceraldehyde 3-phosphate + acetaldehyde</text>
        <dbReference type="Rhea" id="RHEA:12821"/>
        <dbReference type="ChEBI" id="CHEBI:15343"/>
        <dbReference type="ChEBI" id="CHEBI:59776"/>
        <dbReference type="ChEBI" id="CHEBI:62877"/>
        <dbReference type="EC" id="4.1.2.4"/>
    </reaction>
</comment>
<dbReference type="OrthoDB" id="6579831at2"/>
<dbReference type="SUPFAM" id="SSF51569">
    <property type="entry name" value="Aldolase"/>
    <property type="match status" value="1"/>
</dbReference>
<dbReference type="InterPro" id="IPR002915">
    <property type="entry name" value="DeoC/FbaB/LacD_aldolase"/>
</dbReference>
<evidence type="ECO:0000256" key="4">
    <source>
        <dbReference type="ARBA" id="ARBA00023239"/>
    </source>
</evidence>
<dbReference type="AlphaFoldDB" id="A0A1H5ZYF8"/>
<accession>A0A1H5ZYF8</accession>
<dbReference type="SMART" id="SM01133">
    <property type="entry name" value="DeoC"/>
    <property type="match status" value="1"/>
</dbReference>
<proteinExistence type="inferred from homology"/>
<keyword evidence="5" id="KW-0704">Schiff base</keyword>
<dbReference type="PANTHER" id="PTHR10889">
    <property type="entry name" value="DEOXYRIBOSE-PHOSPHATE ALDOLASE"/>
    <property type="match status" value="1"/>
</dbReference>